<reference evidence="1 2" key="1">
    <citation type="submission" date="2020-02" db="EMBL/GenBank/DDBJ databases">
        <authorList>
            <person name="Khan S.A."/>
            <person name="Jeon C.O."/>
            <person name="Chun B.H."/>
        </authorList>
    </citation>
    <scope>NUCLEOTIDE SEQUENCE [LARGE SCALE GENOMIC DNA]</scope>
    <source>
        <strain evidence="1 2">H239</strain>
    </source>
</reference>
<reference evidence="1 2" key="2">
    <citation type="submission" date="2020-03" db="EMBL/GenBank/DDBJ databases">
        <title>Devosia chinhatensis sp. nov., isolated from a hexachlorocyclohexane (HCH) dump site in India.</title>
        <authorList>
            <person name="Kumar M."/>
            <person name="Lal R."/>
        </authorList>
    </citation>
    <scope>NUCLEOTIDE SEQUENCE [LARGE SCALE GENOMIC DNA]</scope>
    <source>
        <strain evidence="1 2">H239</strain>
    </source>
</reference>
<comment type="caution">
    <text evidence="1">The sequence shown here is derived from an EMBL/GenBank/DDBJ whole genome shotgun (WGS) entry which is preliminary data.</text>
</comment>
<evidence type="ECO:0000313" key="2">
    <source>
        <dbReference type="Proteomes" id="UP000474802"/>
    </source>
</evidence>
<name>A0A6M1SM47_9HYPH</name>
<accession>A0A6M1SM47</accession>
<dbReference type="EMBL" id="JAALFG010000001">
    <property type="protein sequence ID" value="NGP16612.1"/>
    <property type="molecule type" value="Genomic_DNA"/>
</dbReference>
<gene>
    <name evidence="1" type="ORF">G5575_01950</name>
</gene>
<protein>
    <submittedName>
        <fullName evidence="1">Uncharacterized protein</fullName>
    </submittedName>
</protein>
<proteinExistence type="predicted"/>
<dbReference type="RefSeq" id="WP_164532860.1">
    <property type="nucleotide sequence ID" value="NZ_JAALFG010000001.1"/>
</dbReference>
<evidence type="ECO:0000313" key="1">
    <source>
        <dbReference type="EMBL" id="NGP16612.1"/>
    </source>
</evidence>
<dbReference type="Proteomes" id="UP000474802">
    <property type="component" value="Unassembled WGS sequence"/>
</dbReference>
<organism evidence="1 2">
    <name type="scientific">Devosia aurantiaca</name>
    <dbReference type="NCBI Taxonomy" id="2714858"/>
    <lineage>
        <taxon>Bacteria</taxon>
        <taxon>Pseudomonadati</taxon>
        <taxon>Pseudomonadota</taxon>
        <taxon>Alphaproteobacteria</taxon>
        <taxon>Hyphomicrobiales</taxon>
        <taxon>Devosiaceae</taxon>
        <taxon>Devosia</taxon>
    </lineage>
</organism>
<sequence>MMPNDTRVIRYTPDTDDRAAARGLLMALIAAETANDDVLASGGDAAPLVLTRGVNKLLQNVLSVMVRNRPVSIVVLDEEETTRYRGGGRDPRLRRGLGQ</sequence>
<dbReference type="AlphaFoldDB" id="A0A6M1SM47"/>
<keyword evidence="2" id="KW-1185">Reference proteome</keyword>